<feature type="domain" description="Major facilitator superfamily (MFS) profile" evidence="5">
    <location>
        <begin position="8"/>
        <end position="380"/>
    </location>
</feature>
<keyword evidence="3 4" id="KW-0472">Membrane</keyword>
<gene>
    <name evidence="6" type="ORF">C7R54_22850</name>
</gene>
<feature type="transmembrane region" description="Helical" evidence="4">
    <location>
        <begin position="330"/>
        <end position="349"/>
    </location>
</feature>
<dbReference type="GO" id="GO:0022857">
    <property type="term" value="F:transmembrane transporter activity"/>
    <property type="evidence" value="ECO:0007669"/>
    <property type="project" value="InterPro"/>
</dbReference>
<dbReference type="InterPro" id="IPR011701">
    <property type="entry name" value="MFS"/>
</dbReference>
<reference evidence="6 7" key="1">
    <citation type="journal article" date="2017" name="Int. J. Syst. Evol. Microbiol.">
        <title>Achromobacter aloeverae sp. nov., isolated from the root of Aloe vera (L.) Burm.f.</title>
        <authorList>
            <person name="Kuncharoen N."/>
            <person name="Muramatsu Y."/>
            <person name="Shibata C."/>
            <person name="Kamakura Y."/>
            <person name="Nakagawa Y."/>
            <person name="Tanasupawat S."/>
        </authorList>
    </citation>
    <scope>NUCLEOTIDE SEQUENCE [LARGE SCALE GENOMIC DNA]</scope>
    <source>
        <strain evidence="6 7">AVA-1</strain>
    </source>
</reference>
<dbReference type="GO" id="GO:0005886">
    <property type="term" value="C:plasma membrane"/>
    <property type="evidence" value="ECO:0007669"/>
    <property type="project" value="TreeGrafter"/>
</dbReference>
<dbReference type="CDD" id="cd17477">
    <property type="entry name" value="MFS_YcaD_like"/>
    <property type="match status" value="1"/>
</dbReference>
<dbReference type="SUPFAM" id="SSF103473">
    <property type="entry name" value="MFS general substrate transporter"/>
    <property type="match status" value="1"/>
</dbReference>
<keyword evidence="2 4" id="KW-1133">Transmembrane helix</keyword>
<sequence>MFGQLFTTVLAPILGLFVVATGNGFISSLTTLRLDSSGAPALTVGLISSAYFIGLTIGAFFNDRLIARVGHIRAYSSFVSVISITFLLQGLFSEPAFWLVLRLVNGWATLGVFLVVESWLLLAGTPKQRGRLLALYMIAFYGSTLLGQLVLGSVDAAGPTVPFIVGGMLASLSVLPMVIIPRISPVMDPVQPLRFGDLLRVTSTGVVGCFGSGVAIAAIYTLLPLYLQHVGMNVDQVGSLMSATILGAMVLQYPVGRWSDHRDRQAVLIVLGAVCVADSLLILALPSSPAWLVLPLFLLGGGIFAIYPVAVSHSADKAGPDALVRMIQGLLLINSVGSAISPMIIALLMERAGSAGFFWAMAVLNLAMAAFFLWRRKQSPVAAPVAPFEPATQMSPVGVEIRVTEDLIQGAMTQAMDQASD</sequence>
<feature type="transmembrane region" description="Helical" evidence="4">
    <location>
        <begin position="160"/>
        <end position="180"/>
    </location>
</feature>
<evidence type="ECO:0000313" key="6">
    <source>
        <dbReference type="EMBL" id="RXN85332.1"/>
    </source>
</evidence>
<accession>A0A4Q1HFE6</accession>
<feature type="transmembrane region" description="Helical" evidence="4">
    <location>
        <begin position="104"/>
        <end position="122"/>
    </location>
</feature>
<feature type="transmembrane region" description="Helical" evidence="4">
    <location>
        <begin position="355"/>
        <end position="374"/>
    </location>
</feature>
<proteinExistence type="predicted"/>
<dbReference type="OrthoDB" id="9810614at2"/>
<dbReference type="RefSeq" id="WP_129152896.1">
    <property type="nucleotide sequence ID" value="NZ_JBHSDO010000005.1"/>
</dbReference>
<evidence type="ECO:0000259" key="5">
    <source>
        <dbReference type="PROSITE" id="PS50850"/>
    </source>
</evidence>
<feature type="transmembrane region" description="Helical" evidence="4">
    <location>
        <begin position="267"/>
        <end position="285"/>
    </location>
</feature>
<dbReference type="Gene3D" id="1.20.1250.20">
    <property type="entry name" value="MFS general substrate transporter like domains"/>
    <property type="match status" value="2"/>
</dbReference>
<feature type="transmembrane region" description="Helical" evidence="4">
    <location>
        <begin position="134"/>
        <end position="154"/>
    </location>
</feature>
<dbReference type="InterPro" id="IPR020846">
    <property type="entry name" value="MFS_dom"/>
</dbReference>
<evidence type="ECO:0000313" key="7">
    <source>
        <dbReference type="Proteomes" id="UP000290849"/>
    </source>
</evidence>
<feature type="transmembrane region" description="Helical" evidence="4">
    <location>
        <begin position="74"/>
        <end position="92"/>
    </location>
</feature>
<feature type="transmembrane region" description="Helical" evidence="4">
    <location>
        <begin position="291"/>
        <end position="310"/>
    </location>
</feature>
<dbReference type="PANTHER" id="PTHR23521:SF3">
    <property type="entry name" value="MFS TRANSPORTER"/>
    <property type="match status" value="1"/>
</dbReference>
<keyword evidence="1 4" id="KW-0812">Transmembrane</keyword>
<dbReference type="InterPro" id="IPR036259">
    <property type="entry name" value="MFS_trans_sf"/>
</dbReference>
<dbReference type="PROSITE" id="PS50850">
    <property type="entry name" value="MFS"/>
    <property type="match status" value="1"/>
</dbReference>
<evidence type="ECO:0000256" key="1">
    <source>
        <dbReference type="ARBA" id="ARBA00022692"/>
    </source>
</evidence>
<dbReference type="Proteomes" id="UP000290849">
    <property type="component" value="Unassembled WGS sequence"/>
</dbReference>
<feature type="transmembrane region" description="Helical" evidence="4">
    <location>
        <begin position="201"/>
        <end position="225"/>
    </location>
</feature>
<protein>
    <submittedName>
        <fullName evidence="6">MFS transporter</fullName>
    </submittedName>
</protein>
<feature type="transmembrane region" description="Helical" evidence="4">
    <location>
        <begin position="38"/>
        <end position="62"/>
    </location>
</feature>
<feature type="transmembrane region" description="Helical" evidence="4">
    <location>
        <begin position="237"/>
        <end position="255"/>
    </location>
</feature>
<comment type="caution">
    <text evidence="6">The sequence shown here is derived from an EMBL/GenBank/DDBJ whole genome shotgun (WGS) entry which is preliminary data.</text>
</comment>
<dbReference type="PANTHER" id="PTHR23521">
    <property type="entry name" value="TRANSPORTER MFS SUPERFAMILY"/>
    <property type="match status" value="1"/>
</dbReference>
<organism evidence="6 7">
    <name type="scientific">Achromobacter aloeverae</name>
    <dbReference type="NCBI Taxonomy" id="1750518"/>
    <lineage>
        <taxon>Bacteria</taxon>
        <taxon>Pseudomonadati</taxon>
        <taxon>Pseudomonadota</taxon>
        <taxon>Betaproteobacteria</taxon>
        <taxon>Burkholderiales</taxon>
        <taxon>Alcaligenaceae</taxon>
        <taxon>Achromobacter</taxon>
    </lineage>
</organism>
<evidence type="ECO:0000256" key="2">
    <source>
        <dbReference type="ARBA" id="ARBA00022989"/>
    </source>
</evidence>
<dbReference type="Pfam" id="PF07690">
    <property type="entry name" value="MFS_1"/>
    <property type="match status" value="1"/>
</dbReference>
<keyword evidence="7" id="KW-1185">Reference proteome</keyword>
<dbReference type="EMBL" id="PYAL01000007">
    <property type="protein sequence ID" value="RXN85332.1"/>
    <property type="molecule type" value="Genomic_DNA"/>
</dbReference>
<evidence type="ECO:0000256" key="3">
    <source>
        <dbReference type="ARBA" id="ARBA00023136"/>
    </source>
</evidence>
<dbReference type="AlphaFoldDB" id="A0A4Q1HFE6"/>
<dbReference type="InterPro" id="IPR047200">
    <property type="entry name" value="MFS_YcaD-like"/>
</dbReference>
<name>A0A4Q1HFE6_9BURK</name>
<evidence type="ECO:0000256" key="4">
    <source>
        <dbReference type="SAM" id="Phobius"/>
    </source>
</evidence>